<evidence type="ECO:0000256" key="9">
    <source>
        <dbReference type="ARBA" id="ARBA00047665"/>
    </source>
</evidence>
<evidence type="ECO:0000256" key="10">
    <source>
        <dbReference type="PIRSR" id="PIRSR006487-1"/>
    </source>
</evidence>
<sequence length="374" mass="40600">MLRTSLAKMKLAATSASMNQFMRLKPSVLTIQANRCASSDALKTSLYDYHVEKGGKMVDFAGWLMPVVYSSDTIIQSHLHTRQSCSIFDVSHMLQTKVHGKHSVDYLESLVVGDIEGLADDTGTLTVFTNQQGGICDDLIANKTSDGYIYVVSNAGCRDGDLALMKRKLEECKSKGLDVELEVLTNPLVAVQGPLMSKVLQAGVDVDLSQLYFMNTTMASVFGVEGCRITRCGYTGEDGVEISIPEGKDHHIIDCLLASKEGSVKLAGLGARDSLRLEAGLCLYGNDIDETTTPVEAALTWLIGSDVILQQLKEKPARKRVGIITESGPPPRGTCCKLLTKLTGGKFQQFMLTIHASVKSTQLQFCGYIPSCLM</sequence>
<comment type="subcellular location">
    <subcellularLocation>
        <location evidence="2 11">Mitochondrion</location>
    </subcellularLocation>
</comment>
<dbReference type="FunFam" id="3.30.70.1400:FF:000001">
    <property type="entry name" value="Aminomethyltransferase"/>
    <property type="match status" value="1"/>
</dbReference>
<evidence type="ECO:0000256" key="7">
    <source>
        <dbReference type="ARBA" id="ARBA00022946"/>
    </source>
</evidence>
<keyword evidence="6 11" id="KW-0808">Transferase</keyword>
<dbReference type="PIRSF" id="PIRSF006487">
    <property type="entry name" value="GcvT"/>
    <property type="match status" value="1"/>
</dbReference>
<evidence type="ECO:0000256" key="6">
    <source>
        <dbReference type="ARBA" id="ARBA00022679"/>
    </source>
</evidence>
<evidence type="ECO:0000256" key="11">
    <source>
        <dbReference type="RuleBase" id="RU003981"/>
    </source>
</evidence>
<feature type="domain" description="GCVT N-terminal" evidence="12">
    <location>
        <begin position="46"/>
        <end position="304"/>
    </location>
</feature>
<dbReference type="Pfam" id="PF01571">
    <property type="entry name" value="GCV_T"/>
    <property type="match status" value="1"/>
</dbReference>
<evidence type="ECO:0000256" key="2">
    <source>
        <dbReference type="ARBA" id="ARBA00004173"/>
    </source>
</evidence>
<dbReference type="AlphaFoldDB" id="A0A7J7IWK4"/>
<dbReference type="EMBL" id="VXIV02003327">
    <property type="protein sequence ID" value="KAF6018220.1"/>
    <property type="molecule type" value="Genomic_DNA"/>
</dbReference>
<proteinExistence type="inferred from homology"/>
<organism evidence="13 14">
    <name type="scientific">Bugula neritina</name>
    <name type="common">Brown bryozoan</name>
    <name type="synonym">Sertularia neritina</name>
    <dbReference type="NCBI Taxonomy" id="10212"/>
    <lineage>
        <taxon>Eukaryota</taxon>
        <taxon>Metazoa</taxon>
        <taxon>Spiralia</taxon>
        <taxon>Lophotrochozoa</taxon>
        <taxon>Bryozoa</taxon>
        <taxon>Gymnolaemata</taxon>
        <taxon>Cheilostomatida</taxon>
        <taxon>Flustrina</taxon>
        <taxon>Buguloidea</taxon>
        <taxon>Bugulidae</taxon>
        <taxon>Bugula</taxon>
    </lineage>
</organism>
<dbReference type="GO" id="GO:0004047">
    <property type="term" value="F:aminomethyltransferase activity"/>
    <property type="evidence" value="ECO:0007669"/>
    <property type="project" value="UniProtKB-EC"/>
</dbReference>
<dbReference type="Gene3D" id="3.30.1360.120">
    <property type="entry name" value="Probable tRNA modification gtpase trme, domain 1"/>
    <property type="match status" value="1"/>
</dbReference>
<gene>
    <name evidence="13" type="ORF">EB796_023451</name>
</gene>
<dbReference type="GO" id="GO:0008483">
    <property type="term" value="F:transaminase activity"/>
    <property type="evidence" value="ECO:0007669"/>
    <property type="project" value="UniProtKB-KW"/>
</dbReference>
<evidence type="ECO:0000256" key="4">
    <source>
        <dbReference type="ARBA" id="ARBA00011690"/>
    </source>
</evidence>
<dbReference type="SUPFAM" id="SSF103025">
    <property type="entry name" value="Folate-binding domain"/>
    <property type="match status" value="1"/>
</dbReference>
<dbReference type="GO" id="GO:0005960">
    <property type="term" value="C:glycine cleavage complex"/>
    <property type="evidence" value="ECO:0007669"/>
    <property type="project" value="InterPro"/>
</dbReference>
<comment type="function">
    <text evidence="1 11">The glycine cleavage system catalyzes the degradation of glycine.</text>
</comment>
<dbReference type="GO" id="GO:0005739">
    <property type="term" value="C:mitochondrion"/>
    <property type="evidence" value="ECO:0007669"/>
    <property type="project" value="UniProtKB-SubCell"/>
</dbReference>
<evidence type="ECO:0000256" key="8">
    <source>
        <dbReference type="ARBA" id="ARBA00023128"/>
    </source>
</evidence>
<dbReference type="OrthoDB" id="10263536at2759"/>
<comment type="subunit">
    <text evidence="4 11">The glycine cleavage system is composed of four proteins: P, T, L and H.</text>
</comment>
<keyword evidence="5 11" id="KW-0032">Aminotransferase</keyword>
<comment type="similarity">
    <text evidence="3 11">Belongs to the GcvT family.</text>
</comment>
<comment type="catalytic activity">
    <reaction evidence="9 11">
        <text>N(6)-[(R)-S(8)-aminomethyldihydrolipoyl]-L-lysyl-[protein] + (6S)-5,6,7,8-tetrahydrofolate = N(6)-[(R)-dihydrolipoyl]-L-lysyl-[protein] + (6R)-5,10-methylene-5,6,7,8-tetrahydrofolate + NH4(+)</text>
        <dbReference type="Rhea" id="RHEA:16945"/>
        <dbReference type="Rhea" id="RHEA-COMP:10475"/>
        <dbReference type="Rhea" id="RHEA-COMP:10492"/>
        <dbReference type="ChEBI" id="CHEBI:15636"/>
        <dbReference type="ChEBI" id="CHEBI:28938"/>
        <dbReference type="ChEBI" id="CHEBI:57453"/>
        <dbReference type="ChEBI" id="CHEBI:83100"/>
        <dbReference type="ChEBI" id="CHEBI:83143"/>
        <dbReference type="EC" id="2.1.2.10"/>
    </reaction>
</comment>
<keyword evidence="8 11" id="KW-0496">Mitochondrion</keyword>
<dbReference type="Proteomes" id="UP000593567">
    <property type="component" value="Unassembled WGS sequence"/>
</dbReference>
<dbReference type="InterPro" id="IPR006223">
    <property type="entry name" value="GcvT"/>
</dbReference>
<keyword evidence="14" id="KW-1185">Reference proteome</keyword>
<comment type="caution">
    <text evidence="13">The sequence shown here is derived from an EMBL/GenBank/DDBJ whole genome shotgun (WGS) entry which is preliminary data.</text>
</comment>
<evidence type="ECO:0000256" key="3">
    <source>
        <dbReference type="ARBA" id="ARBA00008609"/>
    </source>
</evidence>
<dbReference type="FunFam" id="3.30.1360.120:FF:000014">
    <property type="entry name" value="Aminomethyltransferase"/>
    <property type="match status" value="1"/>
</dbReference>
<protein>
    <recommendedName>
        <fullName evidence="11">Aminomethyltransferase</fullName>
        <ecNumber evidence="11">2.1.2.10</ecNumber>
    </recommendedName>
    <alternativeName>
        <fullName evidence="11">Glycine cleavage system T protein</fullName>
    </alternativeName>
</protein>
<dbReference type="InterPro" id="IPR006222">
    <property type="entry name" value="GCVT_N"/>
</dbReference>
<keyword evidence="7 11" id="KW-0809">Transit peptide</keyword>
<reference evidence="13" key="1">
    <citation type="submission" date="2020-06" db="EMBL/GenBank/DDBJ databases">
        <title>Draft genome of Bugula neritina, a colonial animal packing powerful symbionts and potential medicines.</title>
        <authorList>
            <person name="Rayko M."/>
        </authorList>
    </citation>
    <scope>NUCLEOTIDE SEQUENCE [LARGE SCALE GENOMIC DNA]</scope>
    <source>
        <strain evidence="13">Kwan_BN1</strain>
    </source>
</reference>
<dbReference type="GO" id="GO:0006546">
    <property type="term" value="P:glycine catabolic process"/>
    <property type="evidence" value="ECO:0007669"/>
    <property type="project" value="InterPro"/>
</dbReference>
<evidence type="ECO:0000256" key="1">
    <source>
        <dbReference type="ARBA" id="ARBA00003631"/>
    </source>
</evidence>
<evidence type="ECO:0000313" key="14">
    <source>
        <dbReference type="Proteomes" id="UP000593567"/>
    </source>
</evidence>
<dbReference type="PANTHER" id="PTHR43757:SF16">
    <property type="entry name" value="AMINOMETHYLTRANSFERASE, MITOCHONDRIAL"/>
    <property type="match status" value="1"/>
</dbReference>
<dbReference type="InterPro" id="IPR028896">
    <property type="entry name" value="GcvT/YgfZ/DmdA"/>
</dbReference>
<feature type="binding site" evidence="10">
    <location>
        <position position="241"/>
    </location>
    <ligand>
        <name>substrate</name>
    </ligand>
</feature>
<dbReference type="PANTHER" id="PTHR43757">
    <property type="entry name" value="AMINOMETHYLTRANSFERASE"/>
    <property type="match status" value="1"/>
</dbReference>
<evidence type="ECO:0000259" key="12">
    <source>
        <dbReference type="Pfam" id="PF01571"/>
    </source>
</evidence>
<dbReference type="EC" id="2.1.2.10" evidence="11"/>
<accession>A0A7J7IWK4</accession>
<dbReference type="InterPro" id="IPR027266">
    <property type="entry name" value="TrmE/GcvT-like"/>
</dbReference>
<dbReference type="Gene3D" id="3.30.70.1400">
    <property type="entry name" value="Aminomethyltransferase beta-barrel domains"/>
    <property type="match status" value="1"/>
</dbReference>
<dbReference type="Gene3D" id="4.10.1250.10">
    <property type="entry name" value="Aminomethyltransferase fragment"/>
    <property type="match status" value="1"/>
</dbReference>
<dbReference type="NCBIfam" id="TIGR00528">
    <property type="entry name" value="gcvT"/>
    <property type="match status" value="1"/>
</dbReference>
<evidence type="ECO:0000313" key="13">
    <source>
        <dbReference type="EMBL" id="KAF6018220.1"/>
    </source>
</evidence>
<name>A0A7J7IWK4_BUGNE</name>
<evidence type="ECO:0000256" key="5">
    <source>
        <dbReference type="ARBA" id="ARBA00022576"/>
    </source>
</evidence>